<dbReference type="GO" id="GO:0003677">
    <property type="term" value="F:DNA binding"/>
    <property type="evidence" value="ECO:0007669"/>
    <property type="project" value="UniProtKB-KW"/>
</dbReference>
<dbReference type="GO" id="GO:0016746">
    <property type="term" value="F:acyltransferase activity"/>
    <property type="evidence" value="ECO:0007669"/>
    <property type="project" value="InterPro"/>
</dbReference>
<dbReference type="STRING" id="1052260.SAMN05660199_01156"/>
<dbReference type="EMBL" id="FNIR01000003">
    <property type="protein sequence ID" value="SDO02579.1"/>
    <property type="molecule type" value="Genomic_DNA"/>
</dbReference>
<name>A0A1H0G749_9ACTN</name>
<dbReference type="InterPro" id="IPR036625">
    <property type="entry name" value="E3-bd_dom_sf"/>
</dbReference>
<sequence>MNSSHARTVGKTIFRIFILRVSGKGDEKGSANQLEVLKQYSHLPDVKTFLGDFKVEMMKASSETGRRHRLRWQEQHGLKVLTRAGRNDFLGISVVIGSSRFICYASTAAGMDEENGNAFTRHVCESIADPAFHGLADPDFMARRDAGEYDDGEHPSLVHAFDPTRFVRTMSSANDVYDVAARERAAFEAKDLHIDPADGPHARMMWMFLAYGSEVESVIGRQRRFVGRLNKARLGFFPYRDGMVPLGGRRVPAEDAPDCHRLDVDDKHITSVARLFQTGLDLSLTNNQILTELAACGVTSGDPKTLDVPVDQLGDSAAKRFFVGRKLEAYRDGELEVEFVGVTDNHFRVGSGHVLTRRWEGLDADGQPDRLGSIAFRLPFPKPTVTGPDGEPRRGWITGLSDEEERDGWNRLLAVRGVDDAGKRPRQPATGAAPLAEQSSQRTRGGPRAGSVAATLFSTWRLDGDERGPRLFTRSHATTASAGPNIEVHQETGPPGRNGGINRKTTVPLANFRGQDVTAAVADLISAGVRSLLDQGLTLDHHRTVLSPGLAAEAHASDPAAEHAERARQLTERLAETQRLAKGYDRTVSALRGEGLEEDDPQLESAIETASEQWSSYRVQRQALRTFLDAPVPTSVASSLPNLDASDPRDLVVGLRGCYATGAAPATFLDALRITLPHGARFEPGTDELQWDLVADVLLATTSGETVTIEGIRVPVDNLRGRGGKTTTSRPAEMAARRMREGQPIDDIPAAGSSRQDVSRAITHHLRETGRFPDDALLAAAVDCPIPETTRILWDYATGVKSSRRTPFTDHVQAVFTGALKPSGRRTGQGTVWSFDLNVDRRLDQLTIVASAADRAAGVRADALAAVLDPLDRRHRRVLDASAALIKGQSSYPPALRRVPTTGHPTGWKGRTVGSLDPDRKRIGLQLCPFDDCAERFATVLVPAVEVLALGAMVICRHCTRAATPPDHPMFTAARRIRFPHSYVAWSDAQVRRTGRTEPCAALDCRKDVGFGPGATWMWDDHRGPVWHDDLCRAGRTSGTHTRCAYALCTIDQGGGPGSIRQEGRGRRTWHGSGCTNAESRRITSRKVEYAVCRSPQCTIDEGGGPGSIRKTGRHRTVHDEQCRRVTRTTEAGLIRRWARERGLLVADNGRLPQSVSAAYRAATAPTVES</sequence>
<keyword evidence="6" id="KW-1185">Reference proteome</keyword>
<evidence type="ECO:0000259" key="4">
    <source>
        <dbReference type="Pfam" id="PF23359"/>
    </source>
</evidence>
<feature type="region of interest" description="Disordered" evidence="3">
    <location>
        <begin position="418"/>
        <end position="451"/>
    </location>
</feature>
<evidence type="ECO:0000313" key="6">
    <source>
        <dbReference type="Proteomes" id="UP000199088"/>
    </source>
</evidence>
<evidence type="ECO:0000256" key="3">
    <source>
        <dbReference type="SAM" id="MobiDB-lite"/>
    </source>
</evidence>
<accession>A0A1H0G749</accession>
<dbReference type="Pfam" id="PF23359">
    <property type="entry name" value="Lsr2_DNA-bd"/>
    <property type="match status" value="1"/>
</dbReference>
<evidence type="ECO:0000256" key="1">
    <source>
        <dbReference type="ARBA" id="ARBA00023125"/>
    </source>
</evidence>
<dbReference type="Gene3D" id="4.10.320.10">
    <property type="entry name" value="E3-binding domain"/>
    <property type="match status" value="1"/>
</dbReference>
<reference evidence="6" key="1">
    <citation type="submission" date="2016-10" db="EMBL/GenBank/DDBJ databases">
        <authorList>
            <person name="Varghese N."/>
            <person name="Submissions S."/>
        </authorList>
    </citation>
    <scope>NUCLEOTIDE SEQUENCE [LARGE SCALE GENOMIC DNA]</scope>
    <source>
        <strain evidence="6">DSM 45843</strain>
    </source>
</reference>
<protein>
    <submittedName>
        <fullName evidence="5">Lsr2 protein</fullName>
    </submittedName>
</protein>
<feature type="region of interest" description="Disordered" evidence="3">
    <location>
        <begin position="477"/>
        <end position="501"/>
    </location>
</feature>
<evidence type="ECO:0000313" key="5">
    <source>
        <dbReference type="EMBL" id="SDO02579.1"/>
    </source>
</evidence>
<feature type="coiled-coil region" evidence="2">
    <location>
        <begin position="560"/>
        <end position="587"/>
    </location>
</feature>
<organism evidence="5 6">
    <name type="scientific">Klenkia soli</name>
    <dbReference type="NCBI Taxonomy" id="1052260"/>
    <lineage>
        <taxon>Bacteria</taxon>
        <taxon>Bacillati</taxon>
        <taxon>Actinomycetota</taxon>
        <taxon>Actinomycetes</taxon>
        <taxon>Geodermatophilales</taxon>
        <taxon>Geodermatophilaceae</taxon>
        <taxon>Klenkia</taxon>
    </lineage>
</organism>
<proteinExistence type="predicted"/>
<dbReference type="Proteomes" id="UP000199088">
    <property type="component" value="Unassembled WGS sequence"/>
</dbReference>
<dbReference type="InterPro" id="IPR055370">
    <property type="entry name" value="Lsr2_DNA-bd"/>
</dbReference>
<gene>
    <name evidence="5" type="ORF">SAMN05660199_01156</name>
</gene>
<evidence type="ECO:0000256" key="2">
    <source>
        <dbReference type="SAM" id="Coils"/>
    </source>
</evidence>
<keyword evidence="1" id="KW-0238">DNA-binding</keyword>
<keyword evidence="2" id="KW-0175">Coiled coil</keyword>
<dbReference type="AlphaFoldDB" id="A0A1H0G749"/>
<dbReference type="RefSeq" id="WP_165617491.1">
    <property type="nucleotide sequence ID" value="NZ_FNIR01000003.1"/>
</dbReference>
<feature type="domain" description="Lsr2 DNA-binding" evidence="4">
    <location>
        <begin position="1134"/>
        <end position="1163"/>
    </location>
</feature>